<organism evidence="1 2">
    <name type="scientific">Araneus ventricosus</name>
    <name type="common">Orbweaver spider</name>
    <name type="synonym">Epeira ventricosa</name>
    <dbReference type="NCBI Taxonomy" id="182803"/>
    <lineage>
        <taxon>Eukaryota</taxon>
        <taxon>Metazoa</taxon>
        <taxon>Ecdysozoa</taxon>
        <taxon>Arthropoda</taxon>
        <taxon>Chelicerata</taxon>
        <taxon>Arachnida</taxon>
        <taxon>Araneae</taxon>
        <taxon>Araneomorphae</taxon>
        <taxon>Entelegynae</taxon>
        <taxon>Araneoidea</taxon>
        <taxon>Araneidae</taxon>
        <taxon>Araneus</taxon>
    </lineage>
</organism>
<accession>A0A4Y2EMP6</accession>
<evidence type="ECO:0000313" key="1">
    <source>
        <dbReference type="EMBL" id="GBM30131.1"/>
    </source>
</evidence>
<name>A0A4Y2EMP6_ARAVE</name>
<dbReference type="EMBL" id="BGPR01000652">
    <property type="protein sequence ID" value="GBM30131.1"/>
    <property type="molecule type" value="Genomic_DNA"/>
</dbReference>
<gene>
    <name evidence="1" type="ORF">AVEN_78524_1</name>
</gene>
<proteinExistence type="predicted"/>
<comment type="caution">
    <text evidence="1">The sequence shown here is derived from an EMBL/GenBank/DDBJ whole genome shotgun (WGS) entry which is preliminary data.</text>
</comment>
<dbReference type="AlphaFoldDB" id="A0A4Y2EMP6"/>
<dbReference type="Proteomes" id="UP000499080">
    <property type="component" value="Unassembled WGS sequence"/>
</dbReference>
<protein>
    <submittedName>
        <fullName evidence="1">Uncharacterized protein</fullName>
    </submittedName>
</protein>
<keyword evidence="2" id="KW-1185">Reference proteome</keyword>
<evidence type="ECO:0000313" key="2">
    <source>
        <dbReference type="Proteomes" id="UP000499080"/>
    </source>
</evidence>
<sequence length="159" mass="18160">MSQFEAILGLTEERPLNLDLGQMTKTTTTLVRPIPTPLQCACVCGGRLTQKQSMHLRFAYTANLMKSCLESVIFRRKQEHRRILYSTVAKRMILHGFCSLGAESHIPSEEIVKDLFKIINVKRKIVLVSICNFASGNRCHRTVWFTFSSVSSQTMLFIY</sequence>
<reference evidence="1 2" key="1">
    <citation type="journal article" date="2019" name="Sci. Rep.">
        <title>Orb-weaving spider Araneus ventricosus genome elucidates the spidroin gene catalogue.</title>
        <authorList>
            <person name="Kono N."/>
            <person name="Nakamura H."/>
            <person name="Ohtoshi R."/>
            <person name="Moran D.A.P."/>
            <person name="Shinohara A."/>
            <person name="Yoshida Y."/>
            <person name="Fujiwara M."/>
            <person name="Mori M."/>
            <person name="Tomita M."/>
            <person name="Arakawa K."/>
        </authorList>
    </citation>
    <scope>NUCLEOTIDE SEQUENCE [LARGE SCALE GENOMIC DNA]</scope>
</reference>